<reference evidence="1 2" key="1">
    <citation type="submission" date="2018-04" db="EMBL/GenBank/DDBJ databases">
        <title>The genome of golden apple snail Pomacea canaliculata provides insight into stress tolerance and invasive adaptation.</title>
        <authorList>
            <person name="Liu C."/>
            <person name="Liu B."/>
            <person name="Ren Y."/>
            <person name="Zhang Y."/>
            <person name="Wang H."/>
            <person name="Li S."/>
            <person name="Jiang F."/>
            <person name="Yin L."/>
            <person name="Zhang G."/>
            <person name="Qian W."/>
            <person name="Fan W."/>
        </authorList>
    </citation>
    <scope>NUCLEOTIDE SEQUENCE [LARGE SCALE GENOMIC DNA]</scope>
    <source>
        <strain evidence="1">SZHN2017</strain>
        <tissue evidence="1">Muscle</tissue>
    </source>
</reference>
<name>A0A2T7NXQ6_POMCA</name>
<protein>
    <submittedName>
        <fullName evidence="1">Uncharacterized protein</fullName>
    </submittedName>
</protein>
<accession>A0A2T7NXQ6</accession>
<evidence type="ECO:0000313" key="1">
    <source>
        <dbReference type="EMBL" id="PVD25936.1"/>
    </source>
</evidence>
<proteinExistence type="predicted"/>
<organism evidence="1 2">
    <name type="scientific">Pomacea canaliculata</name>
    <name type="common">Golden apple snail</name>
    <dbReference type="NCBI Taxonomy" id="400727"/>
    <lineage>
        <taxon>Eukaryota</taxon>
        <taxon>Metazoa</taxon>
        <taxon>Spiralia</taxon>
        <taxon>Lophotrochozoa</taxon>
        <taxon>Mollusca</taxon>
        <taxon>Gastropoda</taxon>
        <taxon>Caenogastropoda</taxon>
        <taxon>Architaenioglossa</taxon>
        <taxon>Ampullarioidea</taxon>
        <taxon>Ampullariidae</taxon>
        <taxon>Pomacea</taxon>
    </lineage>
</organism>
<dbReference type="EMBL" id="PZQS01000008">
    <property type="protein sequence ID" value="PVD25936.1"/>
    <property type="molecule type" value="Genomic_DNA"/>
</dbReference>
<evidence type="ECO:0000313" key="2">
    <source>
        <dbReference type="Proteomes" id="UP000245119"/>
    </source>
</evidence>
<keyword evidence="2" id="KW-1185">Reference proteome</keyword>
<gene>
    <name evidence="1" type="ORF">C0Q70_13601</name>
</gene>
<comment type="caution">
    <text evidence="1">The sequence shown here is derived from an EMBL/GenBank/DDBJ whole genome shotgun (WGS) entry which is preliminary data.</text>
</comment>
<sequence>MSPDCFNSFTLNVAGLTQLPVTSLPFRLQAVFRRLRTVESPVPTGLDNREGRRRLVVGNCSGPKRACQTLNTTLPTSAADDLNRGGRLANLGLITSWLTYR</sequence>
<dbReference type="AlphaFoldDB" id="A0A2T7NXQ6"/>
<dbReference type="Proteomes" id="UP000245119">
    <property type="component" value="Linkage Group LG8"/>
</dbReference>